<proteinExistence type="predicted"/>
<dbReference type="Proteomes" id="UP000278673">
    <property type="component" value="Unassembled WGS sequence"/>
</dbReference>
<accession>A0A3M2KUS0</accession>
<sequence length="348" mass="37978">EAARRAEALRARRERALAAYAAADTEEAAARALPPYSAPLPDAEFLTAEQATALGAELLAGLDLNVSPEESARVEAAVAHAVEQAPSRPVAAARHLAEARDLAFTANWRAADQRETAEWAAQQLRLLREPLPPLPDGSAPPPVPAAELAALEAVVERGASVTARQRAEIAGRVAERETALRRLYVTQLLRRSLAQQARRLERADDEGEWGTPTVTRVAPGIQHIEWAPPDWGDEHWLRIVVDRAGTLRVLTMRSVREHHEDTEAARALDRARCREAGALLAALADAAEAAGLPLEVSFDEERPVAGVRHPAPDGRPVTARRPGRSSSRRDQDARSPRYRSRDEGTERR</sequence>
<dbReference type="EMBL" id="RFFJ01000267">
    <property type="protein sequence ID" value="RMI29209.1"/>
    <property type="molecule type" value="Genomic_DNA"/>
</dbReference>
<comment type="caution">
    <text evidence="2">The sequence shown here is derived from an EMBL/GenBank/DDBJ whole genome shotgun (WGS) entry which is preliminary data.</text>
</comment>
<feature type="compositionally biased region" description="Basic and acidic residues" evidence="1">
    <location>
        <begin position="327"/>
        <end position="348"/>
    </location>
</feature>
<evidence type="ECO:0000313" key="2">
    <source>
        <dbReference type="EMBL" id="RMI29209.1"/>
    </source>
</evidence>
<protein>
    <submittedName>
        <fullName evidence="2">Uncharacterized protein</fullName>
    </submittedName>
</protein>
<feature type="non-terminal residue" evidence="2">
    <location>
        <position position="1"/>
    </location>
</feature>
<name>A0A3M2KUS0_9ACTN</name>
<gene>
    <name evidence="2" type="ORF">EBN88_27665</name>
</gene>
<evidence type="ECO:0000256" key="1">
    <source>
        <dbReference type="SAM" id="MobiDB-lite"/>
    </source>
</evidence>
<evidence type="ECO:0000313" key="3">
    <source>
        <dbReference type="Proteomes" id="UP000278673"/>
    </source>
</evidence>
<organism evidence="2 3">
    <name type="scientific">Streptomyces triticirhizae</name>
    <dbReference type="NCBI Taxonomy" id="2483353"/>
    <lineage>
        <taxon>Bacteria</taxon>
        <taxon>Bacillati</taxon>
        <taxon>Actinomycetota</taxon>
        <taxon>Actinomycetes</taxon>
        <taxon>Kitasatosporales</taxon>
        <taxon>Streptomycetaceae</taxon>
        <taxon>Streptomyces</taxon>
    </lineage>
</organism>
<dbReference type="AlphaFoldDB" id="A0A3M2KUS0"/>
<feature type="region of interest" description="Disordered" evidence="1">
    <location>
        <begin position="301"/>
        <end position="348"/>
    </location>
</feature>
<keyword evidence="3" id="KW-1185">Reference proteome</keyword>
<reference evidence="2 3" key="1">
    <citation type="submission" date="2018-10" db="EMBL/GenBank/DDBJ databases">
        <title>Isolation, diversity and antifungal activity of actinobacteria from wheat.</title>
        <authorList>
            <person name="Han C."/>
        </authorList>
    </citation>
    <scope>NUCLEOTIDE SEQUENCE [LARGE SCALE GENOMIC DNA]</scope>
    <source>
        <strain evidence="2 3">NEAU-YY642</strain>
    </source>
</reference>